<organism evidence="1 2">
    <name type="scientific">Camellia lanceoleosa</name>
    <dbReference type="NCBI Taxonomy" id="1840588"/>
    <lineage>
        <taxon>Eukaryota</taxon>
        <taxon>Viridiplantae</taxon>
        <taxon>Streptophyta</taxon>
        <taxon>Embryophyta</taxon>
        <taxon>Tracheophyta</taxon>
        <taxon>Spermatophyta</taxon>
        <taxon>Magnoliopsida</taxon>
        <taxon>eudicotyledons</taxon>
        <taxon>Gunneridae</taxon>
        <taxon>Pentapetalae</taxon>
        <taxon>asterids</taxon>
        <taxon>Ericales</taxon>
        <taxon>Theaceae</taxon>
        <taxon>Camellia</taxon>
    </lineage>
</organism>
<comment type="caution">
    <text evidence="1">The sequence shown here is derived from an EMBL/GenBank/DDBJ whole genome shotgun (WGS) entry which is preliminary data.</text>
</comment>
<gene>
    <name evidence="1" type="ORF">LOK49_LG04G01713</name>
</gene>
<dbReference type="EMBL" id="CM045759">
    <property type="protein sequence ID" value="KAI8019464.1"/>
    <property type="molecule type" value="Genomic_DNA"/>
</dbReference>
<accession>A0ACC0I3Q5</accession>
<protein>
    <submittedName>
        <fullName evidence="1">Uncharacterized protein</fullName>
    </submittedName>
</protein>
<keyword evidence="2" id="KW-1185">Reference proteome</keyword>
<evidence type="ECO:0000313" key="2">
    <source>
        <dbReference type="Proteomes" id="UP001060215"/>
    </source>
</evidence>
<sequence length="79" mass="9270">MERRRKRRLQILVQQEANIVPMVKREHASVGKNVEKIEEKVPKDKQKTIHCHWKNKARQRADQGLNVVAQTPVIPDLLL</sequence>
<dbReference type="Proteomes" id="UP001060215">
    <property type="component" value="Chromosome 2"/>
</dbReference>
<proteinExistence type="predicted"/>
<reference evidence="1 2" key="1">
    <citation type="journal article" date="2022" name="Plant J.">
        <title>Chromosome-level genome of Camellia lanceoleosa provides a valuable resource for understanding genome evolution and self-incompatibility.</title>
        <authorList>
            <person name="Gong W."/>
            <person name="Xiao S."/>
            <person name="Wang L."/>
            <person name="Liao Z."/>
            <person name="Chang Y."/>
            <person name="Mo W."/>
            <person name="Hu G."/>
            <person name="Li W."/>
            <person name="Zhao G."/>
            <person name="Zhu H."/>
            <person name="Hu X."/>
            <person name="Ji K."/>
            <person name="Xiang X."/>
            <person name="Song Q."/>
            <person name="Yuan D."/>
            <person name="Jin S."/>
            <person name="Zhang L."/>
        </authorList>
    </citation>
    <scope>NUCLEOTIDE SEQUENCE [LARGE SCALE GENOMIC DNA]</scope>
    <source>
        <strain evidence="1">SQ_2022a</strain>
    </source>
</reference>
<evidence type="ECO:0000313" key="1">
    <source>
        <dbReference type="EMBL" id="KAI8019464.1"/>
    </source>
</evidence>
<name>A0ACC0I3Q5_9ERIC</name>